<dbReference type="RefSeq" id="XP_028869479.1">
    <property type="nucleotide sequence ID" value="XM_029013646.1"/>
</dbReference>
<gene>
    <name evidence="1" type="ORF">BOVATA_047290</name>
</gene>
<dbReference type="SUPFAM" id="SSF58113">
    <property type="entry name" value="Apolipoprotein A-I"/>
    <property type="match status" value="1"/>
</dbReference>
<dbReference type="EMBL" id="BDSA01000025">
    <property type="protein sequence ID" value="GBE63236.1"/>
    <property type="molecule type" value="Genomic_DNA"/>
</dbReference>
<dbReference type="AlphaFoldDB" id="A0A2H6KJR9"/>
<dbReference type="GeneID" id="39877006"/>
<comment type="caution">
    <text evidence="1">The sequence shown here is derived from an EMBL/GenBank/DDBJ whole genome shotgun (WGS) entry which is preliminary data.</text>
</comment>
<dbReference type="VEuPathDB" id="PiroplasmaDB:BOVATA_047290"/>
<evidence type="ECO:0000313" key="2">
    <source>
        <dbReference type="Proteomes" id="UP000236319"/>
    </source>
</evidence>
<evidence type="ECO:0000313" key="1">
    <source>
        <dbReference type="EMBL" id="GBE63236.1"/>
    </source>
</evidence>
<organism evidence="1 2">
    <name type="scientific">Babesia ovata</name>
    <dbReference type="NCBI Taxonomy" id="189622"/>
    <lineage>
        <taxon>Eukaryota</taxon>
        <taxon>Sar</taxon>
        <taxon>Alveolata</taxon>
        <taxon>Apicomplexa</taxon>
        <taxon>Aconoidasida</taxon>
        <taxon>Piroplasmida</taxon>
        <taxon>Babesiidae</taxon>
        <taxon>Babesia</taxon>
    </lineage>
</organism>
<proteinExistence type="predicted"/>
<keyword evidence="2" id="KW-1185">Reference proteome</keyword>
<name>A0A2H6KJR9_9APIC</name>
<dbReference type="Proteomes" id="UP000236319">
    <property type="component" value="Unassembled WGS sequence"/>
</dbReference>
<protein>
    <submittedName>
        <fullName evidence="1">Uncharacterized protein</fullName>
    </submittedName>
</protein>
<accession>A0A2H6KJR9</accession>
<sequence>MQVNDKTGDVKTKLGEFGKYVQRNQGDTLEEQLTKWNAIVSGISHKLETIDTKVNLLDSTLKSQITHKVEPIKASVRTYVDAASNDALAWQVKVVDGLLVNQREYLEREIEQHYLVVKKTFEEALWNIRVGVNSLEDKRKEQISHLNKAVGDAQQYVNKDLGVSVGSTRNQIYEKFDEIKKQVNNVYVRLVHKKGELDKLVDQAKTEFATLKRTVGKMEDKGNDTINGHLALLIEEIEKLVDGLTNKKKATTPGNLHNIVQNVSDCAGKFTKSNFENRVLDVWIDGIWALNR</sequence>
<reference evidence="1 2" key="1">
    <citation type="journal article" date="2017" name="BMC Genomics">
        <title>Whole-genome assembly of Babesia ovata and comparative genomics between closely related pathogens.</title>
        <authorList>
            <person name="Yamagishi J."/>
            <person name="Asada M."/>
            <person name="Hakimi H."/>
            <person name="Tanaka T.Q."/>
            <person name="Sugimoto C."/>
            <person name="Kawazu S."/>
        </authorList>
    </citation>
    <scope>NUCLEOTIDE SEQUENCE [LARGE SCALE GENOMIC DNA]</scope>
    <source>
        <strain evidence="1 2">Miyake</strain>
    </source>
</reference>